<dbReference type="Pfam" id="PF00703">
    <property type="entry name" value="Glyco_hydro_2"/>
    <property type="match status" value="1"/>
</dbReference>
<comment type="similarity">
    <text evidence="1">Belongs to the glycosyl hydrolase 2 family.</text>
</comment>
<feature type="domain" description="Glycosyl hydrolases family 2 sugar binding" evidence="7">
    <location>
        <begin position="104"/>
        <end position="195"/>
    </location>
</feature>
<dbReference type="SUPFAM" id="SSF49303">
    <property type="entry name" value="beta-Galactosidase/glucuronidase domain"/>
    <property type="match status" value="1"/>
</dbReference>
<dbReference type="Gene3D" id="3.20.20.80">
    <property type="entry name" value="Glycosidases"/>
    <property type="match status" value="1"/>
</dbReference>
<dbReference type="InterPro" id="IPR006104">
    <property type="entry name" value="Glyco_hydro_2_N"/>
</dbReference>
<dbReference type="PANTHER" id="PTHR42732:SF1">
    <property type="entry name" value="BETA-MANNOSIDASE"/>
    <property type="match status" value="1"/>
</dbReference>
<evidence type="ECO:0000256" key="4">
    <source>
        <dbReference type="SAM" id="SignalP"/>
    </source>
</evidence>
<feature type="domain" description="Glycoside hydrolase family 2 immunoglobulin-like beta-sandwich" evidence="5">
    <location>
        <begin position="208"/>
        <end position="311"/>
    </location>
</feature>
<organism evidence="10 11">
    <name type="scientific">Jilunia laotingensis</name>
    <dbReference type="NCBI Taxonomy" id="2763675"/>
    <lineage>
        <taxon>Bacteria</taxon>
        <taxon>Pseudomonadati</taxon>
        <taxon>Bacteroidota</taxon>
        <taxon>Bacteroidia</taxon>
        <taxon>Bacteroidales</taxon>
        <taxon>Bacteroidaceae</taxon>
        <taxon>Jilunia</taxon>
    </lineage>
</organism>
<name>A0A926F5L4_9BACT</name>
<dbReference type="GO" id="GO:0004553">
    <property type="term" value="F:hydrolase activity, hydrolyzing O-glycosyl compounds"/>
    <property type="evidence" value="ECO:0007669"/>
    <property type="project" value="InterPro"/>
</dbReference>
<dbReference type="InterPro" id="IPR006102">
    <property type="entry name" value="Ig-like_GH2"/>
</dbReference>
<dbReference type="InterPro" id="IPR048229">
    <property type="entry name" value="GalB-like"/>
</dbReference>
<proteinExistence type="inferred from homology"/>
<dbReference type="SUPFAM" id="SSF51445">
    <property type="entry name" value="(Trans)glycosidases"/>
    <property type="match status" value="1"/>
</dbReference>
<evidence type="ECO:0000259" key="5">
    <source>
        <dbReference type="Pfam" id="PF00703"/>
    </source>
</evidence>
<evidence type="ECO:0000256" key="1">
    <source>
        <dbReference type="ARBA" id="ARBA00007401"/>
    </source>
</evidence>
<evidence type="ECO:0000256" key="3">
    <source>
        <dbReference type="ARBA" id="ARBA00023295"/>
    </source>
</evidence>
<dbReference type="AlphaFoldDB" id="A0A926F5L4"/>
<dbReference type="Pfam" id="PF02836">
    <property type="entry name" value="Glyco_hydro_2_C"/>
    <property type="match status" value="1"/>
</dbReference>
<feature type="chain" id="PRO_5037035725" evidence="4">
    <location>
        <begin position="24"/>
        <end position="837"/>
    </location>
</feature>
<evidence type="ECO:0000313" key="11">
    <source>
        <dbReference type="Proteomes" id="UP000651085"/>
    </source>
</evidence>
<evidence type="ECO:0000256" key="2">
    <source>
        <dbReference type="ARBA" id="ARBA00022801"/>
    </source>
</evidence>
<dbReference type="PRINTS" id="PR00132">
    <property type="entry name" value="GLHYDRLASE2"/>
</dbReference>
<evidence type="ECO:0000313" key="10">
    <source>
        <dbReference type="EMBL" id="MBC8595136.1"/>
    </source>
</evidence>
<dbReference type="Pfam" id="PF16355">
    <property type="entry name" value="DUF4982"/>
    <property type="match status" value="1"/>
</dbReference>
<dbReference type="NCBIfam" id="NF041463">
    <property type="entry name" value="GalB"/>
    <property type="match status" value="1"/>
</dbReference>
<evidence type="ECO:0000259" key="6">
    <source>
        <dbReference type="Pfam" id="PF02836"/>
    </source>
</evidence>
<dbReference type="SUPFAM" id="SSF49785">
    <property type="entry name" value="Galactose-binding domain-like"/>
    <property type="match status" value="1"/>
</dbReference>
<dbReference type="PANTHER" id="PTHR42732">
    <property type="entry name" value="BETA-GALACTOSIDASE"/>
    <property type="match status" value="1"/>
</dbReference>
<dbReference type="Pfam" id="PF02837">
    <property type="entry name" value="Glyco_hydro_2_N"/>
    <property type="match status" value="1"/>
</dbReference>
<dbReference type="InterPro" id="IPR006103">
    <property type="entry name" value="Glyco_hydro_2_cat"/>
</dbReference>
<dbReference type="InterPro" id="IPR051913">
    <property type="entry name" value="GH2_Domain-Containing"/>
</dbReference>
<keyword evidence="11" id="KW-1185">Reference proteome</keyword>
<dbReference type="Pfam" id="PF18565">
    <property type="entry name" value="Glyco_hydro2_C5"/>
    <property type="match status" value="1"/>
</dbReference>
<dbReference type="InterPro" id="IPR008979">
    <property type="entry name" value="Galactose-bd-like_sf"/>
</dbReference>
<dbReference type="InterPro" id="IPR040605">
    <property type="entry name" value="Glyco_hydro2_dom5"/>
</dbReference>
<sequence length="837" mass="94907">MKKSLFILLALLMNCFVSVSVGAVDTVRTKHTFEKGWKFTREDETVFSQTNFDDSPWQTVTVPHDWAIYGPFSVHNDQQKVAISQDGQKEAMEHAGRTGGLPFVGTGWYRLDFEVPEFTKGKKATLIFDGAMSHAQVYVNGKNAGEWPYGYNSFYLDVTPYLNAGSKNTLAVRLENETESSRWYPGAGLYRNVHLVVSEDAHVPVWGTQVTTPVITDSFAHVHLNTTWVMPGEKDVASYRIVTEIKDANGKMVSREEEPLSKFDNKVFSQDFVVENPVLWTPETPYLYMAESKIYEGNELKDEYKTSFGIRSIKIIPDKGFFLNGKRTQFKGVCNHHDLGPLGAAVNDAAIRRQIRVLKDMGCNAIRTSHNMPAPELVKACDEMGMMVMVETFDEWATAKCANGYHKLFDQWVEKDLVNVLRHYRNNPSVVMWCVGNEVSDQWNGDLGPKLSRRLQDICHREDPTRPVTQGMDIPDAVVNNNMAAVMDVPGFNYRPHKYQENYKKLPQQIILGSETASTLSSRGIYKFPVTRAWMKKYEDHQASSYDVESCGWSNLPEDDFIQHEDLPYCIGEFVWTGFDYLGEPTPYYTDWPSHSSLFGIVDLAGLPKDRYYLYRSHWNKKEETLHILPHWNWKGREGEITPVFVYTNYPSAELFINGKSQGRRTKDLSVTVDNSADSVSMMNFKRQQRYRLMWMDTKYEPGVVKVVAYDENGNAVAQKEMYTAGEPHHLELVPDRTLLKADGKDLCFVTVKVVDKDGRLCPVADNELRFKVKGAGTYHAGANGNPASLESFQLPKMKAFSGMMTAIVQTQDKPGDITLEVTGKGLKKGSLSLRSE</sequence>
<dbReference type="Gene3D" id="2.60.40.10">
    <property type="entry name" value="Immunoglobulins"/>
    <property type="match status" value="3"/>
</dbReference>
<feature type="signal peptide" evidence="4">
    <location>
        <begin position="1"/>
        <end position="23"/>
    </location>
</feature>
<feature type="domain" description="DUF4982" evidence="8">
    <location>
        <begin position="639"/>
        <end position="718"/>
    </location>
</feature>
<gene>
    <name evidence="10" type="ORF">H8744_18155</name>
</gene>
<evidence type="ECO:0000259" key="8">
    <source>
        <dbReference type="Pfam" id="PF16355"/>
    </source>
</evidence>
<dbReference type="InterPro" id="IPR017853">
    <property type="entry name" value="GH"/>
</dbReference>
<dbReference type="Gene3D" id="2.60.120.260">
    <property type="entry name" value="Galactose-binding domain-like"/>
    <property type="match status" value="1"/>
</dbReference>
<dbReference type="InterPro" id="IPR032311">
    <property type="entry name" value="DUF4982"/>
</dbReference>
<reference evidence="10" key="1">
    <citation type="submission" date="2020-08" db="EMBL/GenBank/DDBJ databases">
        <title>Genome public.</title>
        <authorList>
            <person name="Liu C."/>
            <person name="Sun Q."/>
        </authorList>
    </citation>
    <scope>NUCLEOTIDE SEQUENCE</scope>
    <source>
        <strain evidence="10">N12</strain>
    </source>
</reference>
<dbReference type="InterPro" id="IPR006101">
    <property type="entry name" value="Glyco_hydro_2"/>
</dbReference>
<comment type="caution">
    <text evidence="10">The sequence shown here is derived from an EMBL/GenBank/DDBJ whole genome shotgun (WGS) entry which is preliminary data.</text>
</comment>
<dbReference type="InterPro" id="IPR013783">
    <property type="entry name" value="Ig-like_fold"/>
</dbReference>
<dbReference type="GO" id="GO:0005975">
    <property type="term" value="P:carbohydrate metabolic process"/>
    <property type="evidence" value="ECO:0007669"/>
    <property type="project" value="InterPro"/>
</dbReference>
<protein>
    <submittedName>
        <fullName evidence="10">Glycoside hydrolase family 2 protein</fullName>
    </submittedName>
</protein>
<feature type="domain" description="Glycoside hydrolase family 2 catalytic" evidence="6">
    <location>
        <begin position="317"/>
        <end position="544"/>
    </location>
</feature>
<dbReference type="InterPro" id="IPR036156">
    <property type="entry name" value="Beta-gal/glucu_dom_sf"/>
</dbReference>
<keyword evidence="4" id="KW-0732">Signal</keyword>
<keyword evidence="2 10" id="KW-0378">Hydrolase</keyword>
<feature type="domain" description="Glycoside hydrolase family 2" evidence="9">
    <location>
        <begin position="731"/>
        <end position="832"/>
    </location>
</feature>
<dbReference type="EMBL" id="JACRTF010000001">
    <property type="protein sequence ID" value="MBC8595136.1"/>
    <property type="molecule type" value="Genomic_DNA"/>
</dbReference>
<accession>A0A926F5L4</accession>
<evidence type="ECO:0000259" key="9">
    <source>
        <dbReference type="Pfam" id="PF18565"/>
    </source>
</evidence>
<evidence type="ECO:0000259" key="7">
    <source>
        <dbReference type="Pfam" id="PF02837"/>
    </source>
</evidence>
<dbReference type="Proteomes" id="UP000651085">
    <property type="component" value="Unassembled WGS sequence"/>
</dbReference>
<keyword evidence="3" id="KW-0326">Glycosidase</keyword>